<dbReference type="Proteomes" id="UP001233172">
    <property type="component" value="Unassembled WGS sequence"/>
</dbReference>
<sequence>MNHSVINSLAPVTRQQHMLRDSTFQNLNVQQKRNRNDVANNGNNASCVNVCESFLSWPSCSSDVRCFVHRSFGENITSACANLTQDIEKRFGKKRVRTGAVRNYELNEYVANECNKTDMQSGQFSELSSIR</sequence>
<gene>
    <name evidence="1" type="ORF">Bpfe_003494</name>
</gene>
<evidence type="ECO:0000313" key="2">
    <source>
        <dbReference type="Proteomes" id="UP001233172"/>
    </source>
</evidence>
<reference evidence="1" key="1">
    <citation type="journal article" date="2023" name="PLoS Negl. Trop. Dis.">
        <title>A genome sequence for Biomphalaria pfeifferi, the major vector snail for the human-infecting parasite Schistosoma mansoni.</title>
        <authorList>
            <person name="Bu L."/>
            <person name="Lu L."/>
            <person name="Laidemitt M.R."/>
            <person name="Zhang S.M."/>
            <person name="Mutuku M."/>
            <person name="Mkoji G."/>
            <person name="Steinauer M."/>
            <person name="Loker E.S."/>
        </authorList>
    </citation>
    <scope>NUCLEOTIDE SEQUENCE</scope>
    <source>
        <strain evidence="1">KasaAsao</strain>
    </source>
</reference>
<evidence type="ECO:0000313" key="1">
    <source>
        <dbReference type="EMBL" id="KAK0066759.1"/>
    </source>
</evidence>
<organism evidence="1 2">
    <name type="scientific">Biomphalaria pfeifferi</name>
    <name type="common">Bloodfluke planorb</name>
    <name type="synonym">Freshwater snail</name>
    <dbReference type="NCBI Taxonomy" id="112525"/>
    <lineage>
        <taxon>Eukaryota</taxon>
        <taxon>Metazoa</taxon>
        <taxon>Spiralia</taxon>
        <taxon>Lophotrochozoa</taxon>
        <taxon>Mollusca</taxon>
        <taxon>Gastropoda</taxon>
        <taxon>Heterobranchia</taxon>
        <taxon>Euthyneura</taxon>
        <taxon>Panpulmonata</taxon>
        <taxon>Hygrophila</taxon>
        <taxon>Lymnaeoidea</taxon>
        <taxon>Planorbidae</taxon>
        <taxon>Biomphalaria</taxon>
    </lineage>
</organism>
<comment type="caution">
    <text evidence="1">The sequence shown here is derived from an EMBL/GenBank/DDBJ whole genome shotgun (WGS) entry which is preliminary data.</text>
</comment>
<reference evidence="1" key="2">
    <citation type="submission" date="2023-04" db="EMBL/GenBank/DDBJ databases">
        <authorList>
            <person name="Bu L."/>
            <person name="Lu L."/>
            <person name="Laidemitt M.R."/>
            <person name="Zhang S.M."/>
            <person name="Mutuku M."/>
            <person name="Mkoji G."/>
            <person name="Steinauer M."/>
            <person name="Loker E.S."/>
        </authorList>
    </citation>
    <scope>NUCLEOTIDE SEQUENCE</scope>
    <source>
        <strain evidence="1">KasaAsao</strain>
        <tissue evidence="1">Whole Snail</tissue>
    </source>
</reference>
<name>A0AAD8C728_BIOPF</name>
<accession>A0AAD8C728</accession>
<dbReference type="AlphaFoldDB" id="A0AAD8C728"/>
<dbReference type="EMBL" id="JASAOG010000009">
    <property type="protein sequence ID" value="KAK0066759.1"/>
    <property type="molecule type" value="Genomic_DNA"/>
</dbReference>
<protein>
    <submittedName>
        <fullName evidence="1">Uncharacterized protein</fullName>
    </submittedName>
</protein>
<proteinExistence type="predicted"/>
<keyword evidence="2" id="KW-1185">Reference proteome</keyword>